<feature type="domain" description="Siroheme decarboxylase NirL-like HTH" evidence="7">
    <location>
        <begin position="27"/>
        <end position="70"/>
    </location>
</feature>
<evidence type="ECO:0000256" key="2">
    <source>
        <dbReference type="ARBA" id="ARBA00023444"/>
    </source>
</evidence>
<name>A0ABZ1AHY1_AROEV</name>
<dbReference type="Gene3D" id="3.30.70.3460">
    <property type="match status" value="2"/>
</dbReference>
<keyword evidence="1" id="KW-0456">Lyase</keyword>
<keyword evidence="9" id="KW-1185">Reference proteome</keyword>
<dbReference type="Proteomes" id="UP001626593">
    <property type="component" value="Chromosome"/>
</dbReference>
<comment type="catalytic activity">
    <reaction evidence="5">
        <text>siroheme + 2 H(+) = 12,18-didecarboxysiroheme + 2 CO2</text>
        <dbReference type="Rhea" id="RHEA:19093"/>
        <dbReference type="ChEBI" id="CHEBI:15378"/>
        <dbReference type="ChEBI" id="CHEBI:16526"/>
        <dbReference type="ChEBI" id="CHEBI:60052"/>
        <dbReference type="ChEBI" id="CHEBI:140497"/>
        <dbReference type="EC" id="4.1.1.111"/>
    </reaction>
</comment>
<evidence type="ECO:0000259" key="6">
    <source>
        <dbReference type="Pfam" id="PF17805"/>
    </source>
</evidence>
<dbReference type="InterPro" id="IPR053953">
    <property type="entry name" value="NirdL-like_HTH"/>
</dbReference>
<sequence>MSCHGVRTGDLATAGVPDTTIGASSFRLLNDYQREFPLVSRPFARIGAECGLGEEQTLDALRAWQASGVVSRVGAVFAPRRIGASALAALAAPVGRLDEIAARVSAIAEVNHNYQREHAYNLWFVITAASSARLEEIVARIDSETGCPVIVLPLEEEFHIDLGFDLRGSNGRAVDRVAGSPPVPVPEAACALPGLEQSLMRALQEGLPLEPRPFDALGRKAGISEAMTLELIERWLHEGMVKRFGIVVRHHELGFRANAMCVWDVPDEAVSGIGRLLAAESVVTLCYRRRRALPAWRYNLFCMIHGRSQEAVRAARDDIAARLGLDRWAHEVLFSCRRFKQTGACYLPDTGK</sequence>
<evidence type="ECO:0000256" key="5">
    <source>
        <dbReference type="ARBA" id="ARBA00048470"/>
    </source>
</evidence>
<dbReference type="Pfam" id="PF22451">
    <property type="entry name" value="NirdL-like_HTH"/>
    <property type="match status" value="2"/>
</dbReference>
<accession>A0ABZ1AHY1</accession>
<dbReference type="InterPro" id="IPR050684">
    <property type="entry name" value="HTH-Siroheme_Decarb"/>
</dbReference>
<organism evidence="8 9">
    <name type="scientific">Aromatoleum evansii</name>
    <name type="common">Azoarcus evansii</name>
    <dbReference type="NCBI Taxonomy" id="59406"/>
    <lineage>
        <taxon>Bacteria</taxon>
        <taxon>Pseudomonadati</taxon>
        <taxon>Pseudomonadota</taxon>
        <taxon>Betaproteobacteria</taxon>
        <taxon>Rhodocyclales</taxon>
        <taxon>Rhodocyclaceae</taxon>
        <taxon>Aromatoleum</taxon>
    </lineage>
</organism>
<protein>
    <recommendedName>
        <fullName evidence="4">siroheme decarboxylase</fullName>
        <ecNumber evidence="4">4.1.1.111</ecNumber>
    </recommendedName>
</protein>
<evidence type="ECO:0000259" key="7">
    <source>
        <dbReference type="Pfam" id="PF22451"/>
    </source>
</evidence>
<dbReference type="PANTHER" id="PTHR43413">
    <property type="entry name" value="TRANSCRIPTIONAL REGULATOR, ASNC FAMILY"/>
    <property type="match status" value="1"/>
</dbReference>
<gene>
    <name evidence="8" type="ORF">U5817_20090</name>
</gene>
<evidence type="ECO:0000313" key="8">
    <source>
        <dbReference type="EMBL" id="WRL45482.1"/>
    </source>
</evidence>
<dbReference type="PANTHER" id="PTHR43413:SF1">
    <property type="entry name" value="SIROHEME DECARBOXYLASE NIRL SUBUNIT"/>
    <property type="match status" value="1"/>
</dbReference>
<comment type="pathway">
    <text evidence="2">Porphyrin-containing compound metabolism.</text>
</comment>
<feature type="domain" description="Siroheme decarboxylase NirL-like HTH" evidence="7">
    <location>
        <begin position="197"/>
        <end position="240"/>
    </location>
</feature>
<feature type="domain" description="Siroheme decarboxylase AsnC-like ligand binding" evidence="6">
    <location>
        <begin position="84"/>
        <end position="158"/>
    </location>
</feature>
<dbReference type="EMBL" id="CP141259">
    <property type="protein sequence ID" value="WRL45482.1"/>
    <property type="molecule type" value="Genomic_DNA"/>
</dbReference>
<evidence type="ECO:0000313" key="9">
    <source>
        <dbReference type="Proteomes" id="UP001626593"/>
    </source>
</evidence>
<dbReference type="EC" id="4.1.1.111" evidence="4"/>
<dbReference type="InterPro" id="IPR040523">
    <property type="entry name" value="AsnC_trans_reg2"/>
</dbReference>
<evidence type="ECO:0000256" key="1">
    <source>
        <dbReference type="ARBA" id="ARBA00023239"/>
    </source>
</evidence>
<comment type="similarity">
    <text evidence="3">Belongs to the Ahb/Nir family.</text>
</comment>
<evidence type="ECO:0000256" key="4">
    <source>
        <dbReference type="ARBA" id="ARBA00023471"/>
    </source>
</evidence>
<reference evidence="8 9" key="1">
    <citation type="submission" date="2023-12" db="EMBL/GenBank/DDBJ databases">
        <title>A. evansii MAY27, complete genome.</title>
        <authorList>
            <person name="Wang Y."/>
        </authorList>
    </citation>
    <scope>NUCLEOTIDE SEQUENCE [LARGE SCALE GENOMIC DNA]</scope>
    <source>
        <strain evidence="8 9">MAY27</strain>
    </source>
</reference>
<feature type="domain" description="Siroheme decarboxylase AsnC-like ligand binding" evidence="6">
    <location>
        <begin position="253"/>
        <end position="340"/>
    </location>
</feature>
<dbReference type="RefSeq" id="WP_407278566.1">
    <property type="nucleotide sequence ID" value="NZ_CP141259.1"/>
</dbReference>
<evidence type="ECO:0000256" key="3">
    <source>
        <dbReference type="ARBA" id="ARBA00023457"/>
    </source>
</evidence>
<proteinExistence type="inferred from homology"/>
<dbReference type="Pfam" id="PF17805">
    <property type="entry name" value="AsnC_trans_reg2"/>
    <property type="match status" value="2"/>
</dbReference>